<reference evidence="2 4" key="2">
    <citation type="journal article" date="2014" name="BMC Genomics">
        <title>An improved genome release (version Mt4.0) for the model legume Medicago truncatula.</title>
        <authorList>
            <person name="Tang H."/>
            <person name="Krishnakumar V."/>
            <person name="Bidwell S."/>
            <person name="Rosen B."/>
            <person name="Chan A."/>
            <person name="Zhou S."/>
            <person name="Gentzbittel L."/>
            <person name="Childs K.L."/>
            <person name="Yandell M."/>
            <person name="Gundlach H."/>
            <person name="Mayer K.F."/>
            <person name="Schwartz D.C."/>
            <person name="Town C.D."/>
        </authorList>
    </citation>
    <scope>GENOME REANNOTATION</scope>
    <source>
        <strain evidence="3 4">cv. Jemalong A17</strain>
    </source>
</reference>
<organism evidence="2 4">
    <name type="scientific">Medicago truncatula</name>
    <name type="common">Barrel medic</name>
    <name type="synonym">Medicago tribuloides</name>
    <dbReference type="NCBI Taxonomy" id="3880"/>
    <lineage>
        <taxon>Eukaryota</taxon>
        <taxon>Viridiplantae</taxon>
        <taxon>Streptophyta</taxon>
        <taxon>Embryophyta</taxon>
        <taxon>Tracheophyta</taxon>
        <taxon>Spermatophyta</taxon>
        <taxon>Magnoliopsida</taxon>
        <taxon>eudicotyledons</taxon>
        <taxon>Gunneridae</taxon>
        <taxon>Pentapetalae</taxon>
        <taxon>rosids</taxon>
        <taxon>fabids</taxon>
        <taxon>Fabales</taxon>
        <taxon>Fabaceae</taxon>
        <taxon>Papilionoideae</taxon>
        <taxon>50 kb inversion clade</taxon>
        <taxon>NPAAA clade</taxon>
        <taxon>Hologalegina</taxon>
        <taxon>IRL clade</taxon>
        <taxon>Trifolieae</taxon>
        <taxon>Medicago</taxon>
    </lineage>
</organism>
<dbReference type="EnsemblPlants" id="AES75786">
    <property type="protein sequence ID" value="AES75786"/>
    <property type="gene ID" value="MTR_6g059600"/>
</dbReference>
<keyword evidence="1" id="KW-0472">Membrane</keyword>
<evidence type="ECO:0000313" key="3">
    <source>
        <dbReference type="EnsemblPlants" id="AES75786"/>
    </source>
</evidence>
<name>G7KMI3_MEDTR</name>
<dbReference type="Proteomes" id="UP000002051">
    <property type="component" value="Chromosome 6"/>
</dbReference>
<keyword evidence="1" id="KW-1133">Transmembrane helix</keyword>
<evidence type="ECO:0000313" key="4">
    <source>
        <dbReference type="Proteomes" id="UP000002051"/>
    </source>
</evidence>
<protein>
    <submittedName>
        <fullName evidence="2">Transmembrane protein, putative</fullName>
    </submittedName>
</protein>
<keyword evidence="4" id="KW-1185">Reference proteome</keyword>
<evidence type="ECO:0000313" key="2">
    <source>
        <dbReference type="EMBL" id="AES75786.1"/>
    </source>
</evidence>
<evidence type="ECO:0000256" key="1">
    <source>
        <dbReference type="SAM" id="Phobius"/>
    </source>
</evidence>
<proteinExistence type="predicted"/>
<reference evidence="3" key="3">
    <citation type="submission" date="2015-04" db="UniProtKB">
        <authorList>
            <consortium name="EnsemblPlants"/>
        </authorList>
    </citation>
    <scope>IDENTIFICATION</scope>
    <source>
        <strain evidence="3">cv. Jemalong A17</strain>
    </source>
</reference>
<keyword evidence="1 2" id="KW-0812">Transmembrane</keyword>
<reference evidence="2 4" key="1">
    <citation type="journal article" date="2011" name="Nature">
        <title>The Medicago genome provides insight into the evolution of rhizobial symbioses.</title>
        <authorList>
            <person name="Young N.D."/>
            <person name="Debelle F."/>
            <person name="Oldroyd G.E."/>
            <person name="Geurts R."/>
            <person name="Cannon S.B."/>
            <person name="Udvardi M.K."/>
            <person name="Benedito V.A."/>
            <person name="Mayer K.F."/>
            <person name="Gouzy J."/>
            <person name="Schoof H."/>
            <person name="Van de Peer Y."/>
            <person name="Proost S."/>
            <person name="Cook D.R."/>
            <person name="Meyers B.C."/>
            <person name="Spannagl M."/>
            <person name="Cheung F."/>
            <person name="De Mita S."/>
            <person name="Krishnakumar V."/>
            <person name="Gundlach H."/>
            <person name="Zhou S."/>
            <person name="Mudge J."/>
            <person name="Bharti A.K."/>
            <person name="Murray J.D."/>
            <person name="Naoumkina M.A."/>
            <person name="Rosen B."/>
            <person name="Silverstein K.A."/>
            <person name="Tang H."/>
            <person name="Rombauts S."/>
            <person name="Zhao P.X."/>
            <person name="Zhou P."/>
            <person name="Barbe V."/>
            <person name="Bardou P."/>
            <person name="Bechner M."/>
            <person name="Bellec A."/>
            <person name="Berger A."/>
            <person name="Berges H."/>
            <person name="Bidwell S."/>
            <person name="Bisseling T."/>
            <person name="Choisne N."/>
            <person name="Couloux A."/>
            <person name="Denny R."/>
            <person name="Deshpande S."/>
            <person name="Dai X."/>
            <person name="Doyle J.J."/>
            <person name="Dudez A.M."/>
            <person name="Farmer A.D."/>
            <person name="Fouteau S."/>
            <person name="Franken C."/>
            <person name="Gibelin C."/>
            <person name="Gish J."/>
            <person name="Goldstein S."/>
            <person name="Gonzalez A.J."/>
            <person name="Green P.J."/>
            <person name="Hallab A."/>
            <person name="Hartog M."/>
            <person name="Hua A."/>
            <person name="Humphray S.J."/>
            <person name="Jeong D.H."/>
            <person name="Jing Y."/>
            <person name="Jocker A."/>
            <person name="Kenton S.M."/>
            <person name="Kim D.J."/>
            <person name="Klee K."/>
            <person name="Lai H."/>
            <person name="Lang C."/>
            <person name="Lin S."/>
            <person name="Macmil S.L."/>
            <person name="Magdelenat G."/>
            <person name="Matthews L."/>
            <person name="McCorrison J."/>
            <person name="Monaghan E.L."/>
            <person name="Mun J.H."/>
            <person name="Najar F.Z."/>
            <person name="Nicholson C."/>
            <person name="Noirot C."/>
            <person name="O'Bleness M."/>
            <person name="Paule C.R."/>
            <person name="Poulain J."/>
            <person name="Prion F."/>
            <person name="Qin B."/>
            <person name="Qu C."/>
            <person name="Retzel E.F."/>
            <person name="Riddle C."/>
            <person name="Sallet E."/>
            <person name="Samain S."/>
            <person name="Samson N."/>
            <person name="Sanders I."/>
            <person name="Saurat O."/>
            <person name="Scarpelli C."/>
            <person name="Schiex T."/>
            <person name="Segurens B."/>
            <person name="Severin A.J."/>
            <person name="Sherrier D.J."/>
            <person name="Shi R."/>
            <person name="Sims S."/>
            <person name="Singer S.R."/>
            <person name="Sinharoy S."/>
            <person name="Sterck L."/>
            <person name="Viollet A."/>
            <person name="Wang B.B."/>
            <person name="Wang K."/>
            <person name="Wang M."/>
            <person name="Wang X."/>
            <person name="Warfsmann J."/>
            <person name="Weissenbach J."/>
            <person name="White D.D."/>
            <person name="White J.D."/>
            <person name="Wiley G.B."/>
            <person name="Wincker P."/>
            <person name="Xing Y."/>
            <person name="Yang L."/>
            <person name="Yao Z."/>
            <person name="Ying F."/>
            <person name="Zhai J."/>
            <person name="Zhou L."/>
            <person name="Zuber A."/>
            <person name="Denarie J."/>
            <person name="Dixon R.A."/>
            <person name="May G.D."/>
            <person name="Schwartz D.C."/>
            <person name="Rogers J."/>
            <person name="Quetier F."/>
            <person name="Town C.D."/>
            <person name="Roe B.A."/>
        </authorList>
    </citation>
    <scope>NUCLEOTIDE SEQUENCE [LARGE SCALE GENOMIC DNA]</scope>
    <source>
        <strain evidence="2">A17</strain>
        <strain evidence="3 4">cv. Jemalong A17</strain>
    </source>
</reference>
<gene>
    <name evidence="2" type="ordered locus">MTR_6g059600</name>
</gene>
<accession>G7KMI3</accession>
<dbReference type="EMBL" id="CM001222">
    <property type="protein sequence ID" value="AES75786.1"/>
    <property type="molecule type" value="Genomic_DNA"/>
</dbReference>
<sequence length="167" mass="19455">MSELQKLKAVFGTPFFKKIIKVMITPTDTLDDLKAQLNTYFEYLCENQYTRHLLDRIPCMVLRAGKDEDMWKMDIYEPWLIRDDSDVSFMFSFASLGRVSLFANIVGCGPLARGLYRHEPWWLCTIGLWAPMSYVSFVLLLGFVRSYIQALQTFIAWSLLELISAWT</sequence>
<feature type="transmembrane region" description="Helical" evidence="1">
    <location>
        <begin position="121"/>
        <end position="141"/>
    </location>
</feature>
<dbReference type="PaxDb" id="3880-AES75786"/>
<dbReference type="AlphaFoldDB" id="G7KMI3"/>
<dbReference type="HOGENOM" id="CLU_1596968_0_0_1"/>